<reference evidence="2 3" key="1">
    <citation type="submission" date="2023-11" db="EMBL/GenBank/DDBJ databases">
        <title>An acidophilic fungus is an integral part of prey digestion in a carnivorous sundew plant.</title>
        <authorList>
            <person name="Tsai I.J."/>
        </authorList>
    </citation>
    <scope>NUCLEOTIDE SEQUENCE [LARGE SCALE GENOMIC DNA]</scope>
    <source>
        <strain evidence="2">169a</strain>
    </source>
</reference>
<dbReference type="EMBL" id="CP138583">
    <property type="protein sequence ID" value="WPH00058.1"/>
    <property type="molecule type" value="Genomic_DNA"/>
</dbReference>
<dbReference type="AlphaFoldDB" id="A0AAQ3RBC9"/>
<gene>
    <name evidence="2" type="ORF">R9X50_00288100</name>
</gene>
<evidence type="ECO:0000256" key="1">
    <source>
        <dbReference type="SAM" id="SignalP"/>
    </source>
</evidence>
<feature type="chain" id="PRO_5042834672" evidence="1">
    <location>
        <begin position="19"/>
        <end position="405"/>
    </location>
</feature>
<name>A0AAQ3RBC9_9PEZI</name>
<dbReference type="Proteomes" id="UP001303373">
    <property type="component" value="Chromosome 4"/>
</dbReference>
<sequence>MIPISLGFSLLQAAIVIAATKPSPFGYRNSCNSIGAEGTSCLTYDTSAASAFCSAAITVPTTTITFYSNRTDTYDVTSATLVATTYASPPATTTTLFFNSTVTIEYGSSTSYVSTFTAIHRHSVHLSQTSDDRYKPPRASAGCIKRSAVLLFVIRQTTWPRWRHGSVRLLWLSNSNGNKLCHDHECGMGDIDKHCLFMDYLILQMHKLTRNQEVGTVTITPTVTVTNSVLKSATISTTRVITTDIPHFTNATLTKYITTTTTVNQPSAIPTDSFNIFYYNATALSTLYGRGVNTTSGKGTLIAFGGAADTFVLDTQLRLSDRTDDNEFTSKNTQDPVPYLFLGDTADTANVPTCTVCDGYLHCDYPGTSNDVFALCDGYLALGPGKNFVGLPQCVVIGLEYSLRA</sequence>
<protein>
    <submittedName>
        <fullName evidence="2">Uncharacterized protein</fullName>
    </submittedName>
</protein>
<keyword evidence="3" id="KW-1185">Reference proteome</keyword>
<organism evidence="2 3">
    <name type="scientific">Acrodontium crateriforme</name>
    <dbReference type="NCBI Taxonomy" id="150365"/>
    <lineage>
        <taxon>Eukaryota</taxon>
        <taxon>Fungi</taxon>
        <taxon>Dikarya</taxon>
        <taxon>Ascomycota</taxon>
        <taxon>Pezizomycotina</taxon>
        <taxon>Dothideomycetes</taxon>
        <taxon>Dothideomycetidae</taxon>
        <taxon>Mycosphaerellales</taxon>
        <taxon>Teratosphaeriaceae</taxon>
        <taxon>Acrodontium</taxon>
    </lineage>
</organism>
<keyword evidence="1" id="KW-0732">Signal</keyword>
<feature type="signal peptide" evidence="1">
    <location>
        <begin position="1"/>
        <end position="18"/>
    </location>
</feature>
<evidence type="ECO:0000313" key="3">
    <source>
        <dbReference type="Proteomes" id="UP001303373"/>
    </source>
</evidence>
<proteinExistence type="predicted"/>
<evidence type="ECO:0000313" key="2">
    <source>
        <dbReference type="EMBL" id="WPH00058.1"/>
    </source>
</evidence>
<accession>A0AAQ3RBC9</accession>